<reference evidence="2" key="2">
    <citation type="journal article" date="2023" name="Int. J. Mol. Sci.">
        <title>De Novo Assembly and Annotation of 11 Diverse Shrub Willow (Salix) Genomes Reveals Novel Gene Organization in Sex-Linked Regions.</title>
        <authorList>
            <person name="Hyden B."/>
            <person name="Feng K."/>
            <person name="Yates T.B."/>
            <person name="Jawdy S."/>
            <person name="Cereghino C."/>
            <person name="Smart L.B."/>
            <person name="Muchero W."/>
        </authorList>
    </citation>
    <scope>NUCLEOTIDE SEQUENCE</scope>
    <source>
        <tissue evidence="2">Shoot tip</tissue>
    </source>
</reference>
<dbReference type="EMBL" id="JAPFFK010000013">
    <property type="protein sequence ID" value="KAJ6727226.1"/>
    <property type="molecule type" value="Genomic_DNA"/>
</dbReference>
<accession>A0A9Q0ZAG4</accession>
<evidence type="ECO:0000313" key="2">
    <source>
        <dbReference type="EMBL" id="KAJ6727226.1"/>
    </source>
</evidence>
<evidence type="ECO:0000313" key="3">
    <source>
        <dbReference type="Proteomes" id="UP001151532"/>
    </source>
</evidence>
<reference evidence="2" key="1">
    <citation type="submission" date="2022-11" db="EMBL/GenBank/DDBJ databases">
        <authorList>
            <person name="Hyden B.L."/>
            <person name="Feng K."/>
            <person name="Yates T."/>
            <person name="Jawdy S."/>
            <person name="Smart L.B."/>
            <person name="Muchero W."/>
        </authorList>
    </citation>
    <scope>NUCLEOTIDE SEQUENCE</scope>
    <source>
        <tissue evidence="2">Shoot tip</tissue>
    </source>
</reference>
<dbReference type="Proteomes" id="UP001151532">
    <property type="component" value="Chromosome 8"/>
</dbReference>
<protein>
    <submittedName>
        <fullName evidence="2">Uncharacterized protein</fullName>
    </submittedName>
</protein>
<feature type="region of interest" description="Disordered" evidence="1">
    <location>
        <begin position="1"/>
        <end position="26"/>
    </location>
</feature>
<proteinExistence type="predicted"/>
<sequence length="112" mass="12582">MASHQPYKGRDQLKGAHRIKSAQNCDMPKNVTTMQIHFSKHLQGTRATHFTFFSHHSISMEISQDPGNTSTHPILTSYISSLLPSEFHPAMGTTLHQGSLHNPAARNFFKNQ</sequence>
<gene>
    <name evidence="2" type="ORF">OIU79_005189</name>
</gene>
<keyword evidence="3" id="KW-1185">Reference proteome</keyword>
<evidence type="ECO:0000256" key="1">
    <source>
        <dbReference type="SAM" id="MobiDB-lite"/>
    </source>
</evidence>
<organism evidence="2 3">
    <name type="scientific">Salix purpurea</name>
    <name type="common">Purple osier willow</name>
    <dbReference type="NCBI Taxonomy" id="77065"/>
    <lineage>
        <taxon>Eukaryota</taxon>
        <taxon>Viridiplantae</taxon>
        <taxon>Streptophyta</taxon>
        <taxon>Embryophyta</taxon>
        <taxon>Tracheophyta</taxon>
        <taxon>Spermatophyta</taxon>
        <taxon>Magnoliopsida</taxon>
        <taxon>eudicotyledons</taxon>
        <taxon>Gunneridae</taxon>
        <taxon>Pentapetalae</taxon>
        <taxon>rosids</taxon>
        <taxon>fabids</taxon>
        <taxon>Malpighiales</taxon>
        <taxon>Salicaceae</taxon>
        <taxon>Saliceae</taxon>
        <taxon>Salix</taxon>
    </lineage>
</organism>
<comment type="caution">
    <text evidence="2">The sequence shown here is derived from an EMBL/GenBank/DDBJ whole genome shotgun (WGS) entry which is preliminary data.</text>
</comment>
<name>A0A9Q0ZAG4_SALPP</name>
<dbReference type="AlphaFoldDB" id="A0A9Q0ZAG4"/>